<feature type="compositionally biased region" description="Polar residues" evidence="1">
    <location>
        <begin position="10"/>
        <end position="30"/>
    </location>
</feature>
<sequence>MRTRNRARSTDQSQSFGDQVMPTNTVKVPESSFPQLARTTTSEVDCSISHQGTIVTNSSSQELLTVTRIRDFLRMNPPVFMGSKVEGDP</sequence>
<reference evidence="2 3" key="1">
    <citation type="submission" date="2020-09" db="EMBL/GenBank/DDBJ databases">
        <title>De no assembly of potato wild relative species, Solanum commersonii.</title>
        <authorList>
            <person name="Cho K."/>
        </authorList>
    </citation>
    <scope>NUCLEOTIDE SEQUENCE [LARGE SCALE GENOMIC DNA]</scope>
    <source>
        <strain evidence="2">LZ3.2</strain>
        <tissue evidence="2">Leaf</tissue>
    </source>
</reference>
<dbReference type="EMBL" id="JACXVP010000010">
    <property type="protein sequence ID" value="KAG5581451.1"/>
    <property type="molecule type" value="Genomic_DNA"/>
</dbReference>
<evidence type="ECO:0000256" key="1">
    <source>
        <dbReference type="SAM" id="MobiDB-lite"/>
    </source>
</evidence>
<dbReference type="Proteomes" id="UP000824120">
    <property type="component" value="Chromosome 10"/>
</dbReference>
<proteinExistence type="predicted"/>
<evidence type="ECO:0000313" key="2">
    <source>
        <dbReference type="EMBL" id="KAG5581451.1"/>
    </source>
</evidence>
<evidence type="ECO:0000313" key="3">
    <source>
        <dbReference type="Proteomes" id="UP000824120"/>
    </source>
</evidence>
<protein>
    <submittedName>
        <fullName evidence="2">Uncharacterized protein</fullName>
    </submittedName>
</protein>
<comment type="caution">
    <text evidence="2">The sequence shown here is derived from an EMBL/GenBank/DDBJ whole genome shotgun (WGS) entry which is preliminary data.</text>
</comment>
<keyword evidence="3" id="KW-1185">Reference proteome</keyword>
<name>A0A9J5X065_SOLCO</name>
<dbReference type="AlphaFoldDB" id="A0A9J5X065"/>
<gene>
    <name evidence="2" type="ORF">H5410_052078</name>
</gene>
<dbReference type="OrthoDB" id="10574188at2759"/>
<feature type="region of interest" description="Disordered" evidence="1">
    <location>
        <begin position="1"/>
        <end position="30"/>
    </location>
</feature>
<accession>A0A9J5X065</accession>
<organism evidence="2 3">
    <name type="scientific">Solanum commersonii</name>
    <name type="common">Commerson's wild potato</name>
    <name type="synonym">Commerson's nightshade</name>
    <dbReference type="NCBI Taxonomy" id="4109"/>
    <lineage>
        <taxon>Eukaryota</taxon>
        <taxon>Viridiplantae</taxon>
        <taxon>Streptophyta</taxon>
        <taxon>Embryophyta</taxon>
        <taxon>Tracheophyta</taxon>
        <taxon>Spermatophyta</taxon>
        <taxon>Magnoliopsida</taxon>
        <taxon>eudicotyledons</taxon>
        <taxon>Gunneridae</taxon>
        <taxon>Pentapetalae</taxon>
        <taxon>asterids</taxon>
        <taxon>lamiids</taxon>
        <taxon>Solanales</taxon>
        <taxon>Solanaceae</taxon>
        <taxon>Solanoideae</taxon>
        <taxon>Solaneae</taxon>
        <taxon>Solanum</taxon>
    </lineage>
</organism>